<sequence length="163" mass="17606">MIAPKLLAVVPLLSGAVFAAPAPAVGLTDANGAPVLFKRGEGIHLMNCEYTGSVPSFASLVVYCANDGDCNNLSVVHPNSNVCTKSRSGTRSYHTWEGSTQSCTFGSGITFTWNIPSNAQSLPNYNYVGTGSNGYNTYSGYKDDQHFGVQYWDSKCRSIYYYI</sequence>
<dbReference type="Proteomes" id="UP000433876">
    <property type="component" value="Unassembled WGS sequence"/>
</dbReference>
<protein>
    <submittedName>
        <fullName evidence="2">Uncharacterized protein</fullName>
    </submittedName>
</protein>
<gene>
    <name evidence="2" type="ORF">SMACR_04063</name>
</gene>
<feature type="chain" id="PRO_5035727299" evidence="1">
    <location>
        <begin position="20"/>
        <end position="163"/>
    </location>
</feature>
<reference evidence="2 3" key="1">
    <citation type="submission" date="2017-07" db="EMBL/GenBank/DDBJ databases">
        <title>Genome sequence of the Sordaria macrospora wild type strain R19027.</title>
        <authorList>
            <person name="Nowrousian M."/>
            <person name="Teichert I."/>
            <person name="Kueck U."/>
        </authorList>
    </citation>
    <scope>NUCLEOTIDE SEQUENCE [LARGE SCALE GENOMIC DNA]</scope>
    <source>
        <strain evidence="2 3">R19027</strain>
        <tissue evidence="2">Mycelium</tissue>
    </source>
</reference>
<name>A0A8S8ZS26_SORMA</name>
<organism evidence="2 3">
    <name type="scientific">Sordaria macrospora</name>
    <dbReference type="NCBI Taxonomy" id="5147"/>
    <lineage>
        <taxon>Eukaryota</taxon>
        <taxon>Fungi</taxon>
        <taxon>Dikarya</taxon>
        <taxon>Ascomycota</taxon>
        <taxon>Pezizomycotina</taxon>
        <taxon>Sordariomycetes</taxon>
        <taxon>Sordariomycetidae</taxon>
        <taxon>Sordariales</taxon>
        <taxon>Sordariaceae</taxon>
        <taxon>Sordaria</taxon>
    </lineage>
</organism>
<dbReference type="AlphaFoldDB" id="A0A8S8ZS26"/>
<evidence type="ECO:0000256" key="1">
    <source>
        <dbReference type="SAM" id="SignalP"/>
    </source>
</evidence>
<comment type="caution">
    <text evidence="2">The sequence shown here is derived from an EMBL/GenBank/DDBJ whole genome shotgun (WGS) entry which is preliminary data.</text>
</comment>
<evidence type="ECO:0000313" key="3">
    <source>
        <dbReference type="Proteomes" id="UP000433876"/>
    </source>
</evidence>
<proteinExistence type="predicted"/>
<dbReference type="EMBL" id="NMPR01000035">
    <property type="protein sequence ID" value="KAA8633564.1"/>
    <property type="molecule type" value="Genomic_DNA"/>
</dbReference>
<evidence type="ECO:0000313" key="2">
    <source>
        <dbReference type="EMBL" id="KAA8633564.1"/>
    </source>
</evidence>
<dbReference type="OMA" id="GIHLMNC"/>
<keyword evidence="1" id="KW-0732">Signal</keyword>
<feature type="signal peptide" evidence="1">
    <location>
        <begin position="1"/>
        <end position="19"/>
    </location>
</feature>
<dbReference type="VEuPathDB" id="FungiDB:SMAC_04063"/>
<accession>A0A8S8ZS26</accession>